<dbReference type="SUPFAM" id="SSF48452">
    <property type="entry name" value="TPR-like"/>
    <property type="match status" value="1"/>
</dbReference>
<organism evidence="1 2">
    <name type="scientific">Lasiosphaeria miniovina</name>
    <dbReference type="NCBI Taxonomy" id="1954250"/>
    <lineage>
        <taxon>Eukaryota</taxon>
        <taxon>Fungi</taxon>
        <taxon>Dikarya</taxon>
        <taxon>Ascomycota</taxon>
        <taxon>Pezizomycotina</taxon>
        <taxon>Sordariomycetes</taxon>
        <taxon>Sordariomycetidae</taxon>
        <taxon>Sordariales</taxon>
        <taxon>Lasiosphaeriaceae</taxon>
        <taxon>Lasiosphaeria</taxon>
    </lineage>
</organism>
<evidence type="ECO:0000313" key="1">
    <source>
        <dbReference type="EMBL" id="KAK0727490.1"/>
    </source>
</evidence>
<dbReference type="GeneID" id="85316656"/>
<dbReference type="AlphaFoldDB" id="A0AA40E551"/>
<keyword evidence="2" id="KW-1185">Reference proteome</keyword>
<dbReference type="GO" id="GO:0051879">
    <property type="term" value="F:Hsp90 protein binding"/>
    <property type="evidence" value="ECO:0007669"/>
    <property type="project" value="TreeGrafter"/>
</dbReference>
<dbReference type="InterPro" id="IPR011990">
    <property type="entry name" value="TPR-like_helical_dom_sf"/>
</dbReference>
<proteinExistence type="predicted"/>
<accession>A0AA40E551</accession>
<dbReference type="GO" id="GO:0005829">
    <property type="term" value="C:cytosol"/>
    <property type="evidence" value="ECO:0007669"/>
    <property type="project" value="TreeGrafter"/>
</dbReference>
<protein>
    <recommendedName>
        <fullName evidence="3">Translocation protein sec72</fullName>
    </recommendedName>
</protein>
<sequence>MSDLDTFTLLHLRIDPQSKAIGSAGATAAGTTSRTLEAELAALNALHRSLHSLEAPHVVPPPPVPVNPKRSANVTKLRESGNAEYRKQRYGEAIKFYTLGLQMALTRPAWEPSQLVREEVHQLYSNRAQAHMQLAGWAEGAVDAEASVEAKRQGNAKAWLRRGRCLVEMGRLEEARDWVGKGLEVEGQEKELLELLKEVEGRIAQDKASGA</sequence>
<evidence type="ECO:0000313" key="2">
    <source>
        <dbReference type="Proteomes" id="UP001172101"/>
    </source>
</evidence>
<gene>
    <name evidence="1" type="ORF">B0T26DRAFT_138013</name>
</gene>
<dbReference type="InterPro" id="IPR019734">
    <property type="entry name" value="TPR_rpt"/>
</dbReference>
<dbReference type="GO" id="GO:0006457">
    <property type="term" value="P:protein folding"/>
    <property type="evidence" value="ECO:0007669"/>
    <property type="project" value="TreeGrafter"/>
</dbReference>
<comment type="caution">
    <text evidence="1">The sequence shown here is derived from an EMBL/GenBank/DDBJ whole genome shotgun (WGS) entry which is preliminary data.</text>
</comment>
<dbReference type="RefSeq" id="XP_060300345.1">
    <property type="nucleotide sequence ID" value="XM_060433385.1"/>
</dbReference>
<reference evidence="1" key="1">
    <citation type="submission" date="2023-06" db="EMBL/GenBank/DDBJ databases">
        <title>Genome-scale phylogeny and comparative genomics of the fungal order Sordariales.</title>
        <authorList>
            <consortium name="Lawrence Berkeley National Laboratory"/>
            <person name="Hensen N."/>
            <person name="Bonometti L."/>
            <person name="Westerberg I."/>
            <person name="Brannstrom I.O."/>
            <person name="Guillou S."/>
            <person name="Cros-Aarteil S."/>
            <person name="Calhoun S."/>
            <person name="Haridas S."/>
            <person name="Kuo A."/>
            <person name="Mondo S."/>
            <person name="Pangilinan J."/>
            <person name="Riley R."/>
            <person name="LaButti K."/>
            <person name="Andreopoulos B."/>
            <person name="Lipzen A."/>
            <person name="Chen C."/>
            <person name="Yanf M."/>
            <person name="Daum C."/>
            <person name="Ng V."/>
            <person name="Clum A."/>
            <person name="Steindorff A."/>
            <person name="Ohm R."/>
            <person name="Martin F."/>
            <person name="Silar P."/>
            <person name="Natvig D."/>
            <person name="Lalanne C."/>
            <person name="Gautier V."/>
            <person name="Ament-velasquez S.L."/>
            <person name="Kruys A."/>
            <person name="Hutchinson M.I."/>
            <person name="Powell A.J."/>
            <person name="Barry K."/>
            <person name="Miller A.N."/>
            <person name="Grigoriev I.V."/>
            <person name="Debuchy R."/>
            <person name="Gladieux P."/>
            <person name="Thoren M.H."/>
            <person name="Johannesson H."/>
        </authorList>
    </citation>
    <scope>NUCLEOTIDE SEQUENCE</scope>
    <source>
        <strain evidence="1">SMH2392-1A</strain>
    </source>
</reference>
<name>A0AA40E551_9PEZI</name>
<dbReference type="Proteomes" id="UP001172101">
    <property type="component" value="Unassembled WGS sequence"/>
</dbReference>
<dbReference type="Gene3D" id="1.25.40.10">
    <property type="entry name" value="Tetratricopeptide repeat domain"/>
    <property type="match status" value="1"/>
</dbReference>
<dbReference type="SMART" id="SM00028">
    <property type="entry name" value="TPR"/>
    <property type="match status" value="2"/>
</dbReference>
<evidence type="ECO:0008006" key="3">
    <source>
        <dbReference type="Google" id="ProtNLM"/>
    </source>
</evidence>
<dbReference type="PANTHER" id="PTHR46035">
    <property type="entry name" value="TETRATRICOPEPTIDE REPEAT PROTEIN 4"/>
    <property type="match status" value="1"/>
</dbReference>
<dbReference type="GO" id="GO:0030544">
    <property type="term" value="F:Hsp70 protein binding"/>
    <property type="evidence" value="ECO:0007669"/>
    <property type="project" value="TreeGrafter"/>
</dbReference>
<dbReference type="GO" id="GO:0005634">
    <property type="term" value="C:nucleus"/>
    <property type="evidence" value="ECO:0007669"/>
    <property type="project" value="TreeGrafter"/>
</dbReference>
<dbReference type="PANTHER" id="PTHR46035:SF3">
    <property type="entry name" value="TRANSLOCATION PROTEIN SEC72"/>
    <property type="match status" value="1"/>
</dbReference>
<dbReference type="EMBL" id="JAUIRO010000002">
    <property type="protein sequence ID" value="KAK0727490.1"/>
    <property type="molecule type" value="Genomic_DNA"/>
</dbReference>